<evidence type="ECO:0000256" key="14">
    <source>
        <dbReference type="PROSITE-ProRule" id="PRU10052"/>
    </source>
</evidence>
<evidence type="ECO:0000256" key="10">
    <source>
        <dbReference type="ARBA" id="ARBA00048766"/>
    </source>
</evidence>
<dbReference type="GO" id="GO:0005975">
    <property type="term" value="P:carbohydrate metabolic process"/>
    <property type="evidence" value="ECO:0007669"/>
    <property type="project" value="InterPro"/>
</dbReference>
<dbReference type="EMBL" id="JAMRDG010000001">
    <property type="protein sequence ID" value="KAJ3709211.1"/>
    <property type="molecule type" value="Genomic_DNA"/>
</dbReference>
<protein>
    <recommendedName>
        <fullName evidence="12">Exopolygalacturonase</fullName>
        <ecNumber evidence="8">3.2.1.67</ecNumber>
    </recommendedName>
    <alternativeName>
        <fullName evidence="9">Galacturan 1,4-alpha-galacturonidase</fullName>
    </alternativeName>
    <alternativeName>
        <fullName evidence="13">Pectinase</fullName>
    </alternativeName>
</protein>
<keyword evidence="4" id="KW-0964">Secreted</keyword>
<dbReference type="GO" id="GO:0047911">
    <property type="term" value="F:galacturan 1,4-alpha-galacturonidase activity"/>
    <property type="evidence" value="ECO:0007669"/>
    <property type="project" value="UniProtKB-EC"/>
</dbReference>
<evidence type="ECO:0000256" key="9">
    <source>
        <dbReference type="ARBA" id="ARBA00043142"/>
    </source>
</evidence>
<feature type="region of interest" description="Disordered" evidence="16">
    <location>
        <begin position="1"/>
        <end position="35"/>
    </location>
</feature>
<comment type="similarity">
    <text evidence="2 15">Belongs to the glycosyl hydrolase 28 family.</text>
</comment>
<keyword evidence="7" id="KW-0961">Cell wall biogenesis/degradation</keyword>
<dbReference type="InterPro" id="IPR000743">
    <property type="entry name" value="Glyco_hydro_28"/>
</dbReference>
<feature type="compositionally biased region" description="Polar residues" evidence="16">
    <location>
        <begin position="1"/>
        <end position="10"/>
    </location>
</feature>
<keyword evidence="18" id="KW-1185">Reference proteome</keyword>
<dbReference type="InterPro" id="IPR012334">
    <property type="entry name" value="Pectin_lyas_fold"/>
</dbReference>
<name>A0AAD6F1Q4_9POAL</name>
<keyword evidence="3" id="KW-0134">Cell wall</keyword>
<accession>A0AAD6F1Q4</accession>
<evidence type="ECO:0000256" key="1">
    <source>
        <dbReference type="ARBA" id="ARBA00004191"/>
    </source>
</evidence>
<proteinExistence type="inferred from homology"/>
<gene>
    <name evidence="17" type="ORF">LUZ61_012916</name>
</gene>
<evidence type="ECO:0000256" key="5">
    <source>
        <dbReference type="ARBA" id="ARBA00022801"/>
    </source>
</evidence>
<evidence type="ECO:0000256" key="13">
    <source>
        <dbReference type="ARBA" id="ARBA00083621"/>
    </source>
</evidence>
<evidence type="ECO:0000256" key="4">
    <source>
        <dbReference type="ARBA" id="ARBA00022525"/>
    </source>
</evidence>
<evidence type="ECO:0000256" key="12">
    <source>
        <dbReference type="ARBA" id="ARBA00068298"/>
    </source>
</evidence>
<reference evidence="17 18" key="1">
    <citation type="journal article" date="2022" name="Cell">
        <title>Repeat-based holocentromeres influence genome architecture and karyotype evolution.</title>
        <authorList>
            <person name="Hofstatter P.G."/>
            <person name="Thangavel G."/>
            <person name="Lux T."/>
            <person name="Neumann P."/>
            <person name="Vondrak T."/>
            <person name="Novak P."/>
            <person name="Zhang M."/>
            <person name="Costa L."/>
            <person name="Castellani M."/>
            <person name="Scott A."/>
            <person name="Toegelov H."/>
            <person name="Fuchs J."/>
            <person name="Mata-Sucre Y."/>
            <person name="Dias Y."/>
            <person name="Vanzela A.L.L."/>
            <person name="Huettel B."/>
            <person name="Almeida C.C.S."/>
            <person name="Simkova H."/>
            <person name="Souza G."/>
            <person name="Pedrosa-Harand A."/>
            <person name="Macas J."/>
            <person name="Mayer K.F.X."/>
            <person name="Houben A."/>
            <person name="Marques A."/>
        </authorList>
    </citation>
    <scope>NUCLEOTIDE SEQUENCE [LARGE SCALE GENOMIC DNA]</scope>
    <source>
        <strain evidence="17">RhyTen1mFocal</strain>
    </source>
</reference>
<comment type="subcellular location">
    <subcellularLocation>
        <location evidence="1">Secreted</location>
        <location evidence="1">Cell wall</location>
    </subcellularLocation>
</comment>
<evidence type="ECO:0000256" key="8">
    <source>
        <dbReference type="ARBA" id="ARBA00038933"/>
    </source>
</evidence>
<dbReference type="InterPro" id="IPR011050">
    <property type="entry name" value="Pectin_lyase_fold/virulence"/>
</dbReference>
<evidence type="ECO:0000256" key="2">
    <source>
        <dbReference type="ARBA" id="ARBA00008834"/>
    </source>
</evidence>
<dbReference type="Pfam" id="PF00295">
    <property type="entry name" value="Glyco_hydro_28"/>
    <property type="match status" value="1"/>
</dbReference>
<dbReference type="EC" id="3.2.1.67" evidence="8"/>
<dbReference type="FunFam" id="2.160.20.10:FF:000004">
    <property type="entry name" value="Pectin lyase-like superfamily protein"/>
    <property type="match status" value="1"/>
</dbReference>
<comment type="function">
    <text evidence="11">May function in depolymerizing pectin during pollen development, germination, and tube growth. Acts as an exo-polygalacturonase.</text>
</comment>
<evidence type="ECO:0000256" key="11">
    <source>
        <dbReference type="ARBA" id="ARBA00057651"/>
    </source>
</evidence>
<dbReference type="PROSITE" id="PS00502">
    <property type="entry name" value="POLYGALACTURONASE"/>
    <property type="match status" value="1"/>
</dbReference>
<comment type="catalytic activity">
    <reaction evidence="10">
        <text>[(1-&gt;4)-alpha-D-galacturonosyl](n) + H2O = alpha-D-galacturonate + [(1-&gt;4)-alpha-D-galacturonosyl](n-1)</text>
        <dbReference type="Rhea" id="RHEA:14117"/>
        <dbReference type="Rhea" id="RHEA-COMP:14570"/>
        <dbReference type="Rhea" id="RHEA-COMP:14572"/>
        <dbReference type="ChEBI" id="CHEBI:15377"/>
        <dbReference type="ChEBI" id="CHEBI:58658"/>
        <dbReference type="ChEBI" id="CHEBI:140523"/>
        <dbReference type="EC" id="3.2.1.67"/>
    </reaction>
</comment>
<dbReference type="GO" id="GO:0004650">
    <property type="term" value="F:polygalacturonase activity"/>
    <property type="evidence" value="ECO:0007669"/>
    <property type="project" value="InterPro"/>
</dbReference>
<evidence type="ECO:0000256" key="15">
    <source>
        <dbReference type="RuleBase" id="RU361169"/>
    </source>
</evidence>
<dbReference type="InterPro" id="IPR006626">
    <property type="entry name" value="PbH1"/>
</dbReference>
<dbReference type="GO" id="GO:0071555">
    <property type="term" value="P:cell wall organization"/>
    <property type="evidence" value="ECO:0007669"/>
    <property type="project" value="UniProtKB-KW"/>
</dbReference>
<dbReference type="Proteomes" id="UP001210211">
    <property type="component" value="Unassembled WGS sequence"/>
</dbReference>
<evidence type="ECO:0000256" key="7">
    <source>
        <dbReference type="ARBA" id="ARBA00023316"/>
    </source>
</evidence>
<evidence type="ECO:0000313" key="17">
    <source>
        <dbReference type="EMBL" id="KAJ3709211.1"/>
    </source>
</evidence>
<keyword evidence="6 15" id="KW-0326">Glycosidase</keyword>
<evidence type="ECO:0000256" key="6">
    <source>
        <dbReference type="ARBA" id="ARBA00023295"/>
    </source>
</evidence>
<sequence length="469" mass="50482">MQSNVHTSTGVEYCRAPRRIPGGGEGSSAAGRSDSIKPSRLFSPPPFHSSSLLNLNSSKQQLQQKMRQGSMKVLIQLASILLCVFAVTARRLTVNPTFDVRSYGAIADGVTDNSQAFLGAWNAACSSIGDVKLLIPPGNYFLNPVKFYGPCPNVNTLTVYQEGVITASTDLSLYQSGNDWVEFGYVEGLRLTGGGTFDGQGSASWSYDQCPTEKYCNVLPTSVKFVHLNDTIVYGMRSINPKFFHIAVLQCQNFEAGIIHIEAPEDSPNTDGIHIERSSGVTIHDAIISTGDDCISIGQGNTNVLISRINCGPGHGISIGSLGKYPNEEDVRNLVVTDSHISNTMNGVRIKTWQNSPSSSSVTNITFENILMSNVQNPIIIDQTYCPDKLCDGNLVPSRVSISDVHFKVINGTSASQVAVTLNCSPGIPCQNINLQDIVLNYVGGKPSTAFCAYANARFSAPMLPLPCN</sequence>
<comment type="caution">
    <text evidence="17">The sequence shown here is derived from an EMBL/GenBank/DDBJ whole genome shotgun (WGS) entry which is preliminary data.</text>
</comment>
<keyword evidence="5 15" id="KW-0378">Hydrolase</keyword>
<evidence type="ECO:0000313" key="18">
    <source>
        <dbReference type="Proteomes" id="UP001210211"/>
    </source>
</evidence>
<evidence type="ECO:0000256" key="16">
    <source>
        <dbReference type="SAM" id="MobiDB-lite"/>
    </source>
</evidence>
<dbReference type="Gene3D" id="2.160.20.10">
    <property type="entry name" value="Single-stranded right-handed beta-helix, Pectin lyase-like"/>
    <property type="match status" value="1"/>
</dbReference>
<evidence type="ECO:0000256" key="3">
    <source>
        <dbReference type="ARBA" id="ARBA00022512"/>
    </source>
</evidence>
<dbReference type="AlphaFoldDB" id="A0AAD6F1Q4"/>
<organism evidence="17 18">
    <name type="scientific">Rhynchospora tenuis</name>
    <dbReference type="NCBI Taxonomy" id="198213"/>
    <lineage>
        <taxon>Eukaryota</taxon>
        <taxon>Viridiplantae</taxon>
        <taxon>Streptophyta</taxon>
        <taxon>Embryophyta</taxon>
        <taxon>Tracheophyta</taxon>
        <taxon>Spermatophyta</taxon>
        <taxon>Magnoliopsida</taxon>
        <taxon>Liliopsida</taxon>
        <taxon>Poales</taxon>
        <taxon>Cyperaceae</taxon>
        <taxon>Cyperoideae</taxon>
        <taxon>Rhynchosporeae</taxon>
        <taxon>Rhynchospora</taxon>
    </lineage>
</organism>
<dbReference type="SUPFAM" id="SSF51126">
    <property type="entry name" value="Pectin lyase-like"/>
    <property type="match status" value="1"/>
</dbReference>
<feature type="active site" evidence="14">
    <location>
        <position position="315"/>
    </location>
</feature>
<dbReference type="PANTHER" id="PTHR31375">
    <property type="match status" value="1"/>
</dbReference>
<dbReference type="SMART" id="SM00710">
    <property type="entry name" value="PbH1"/>
    <property type="match status" value="3"/>
</dbReference>